<dbReference type="Proteomes" id="UP000306102">
    <property type="component" value="Unassembled WGS sequence"/>
</dbReference>
<accession>A0A4S4D440</accession>
<dbReference type="SUPFAM" id="SSF49998">
    <property type="entry name" value="Amine oxidase catalytic domain"/>
    <property type="match status" value="1"/>
</dbReference>
<dbReference type="FunFam" id="3.10.450.40:FF:000005">
    <property type="entry name" value="Amine oxidase"/>
    <property type="match status" value="1"/>
</dbReference>
<dbReference type="Pfam" id="PF01179">
    <property type="entry name" value="Cu_amine_oxid"/>
    <property type="match status" value="1"/>
</dbReference>
<name>A0A4S4D440_CAMSN</name>
<keyword evidence="7 10" id="KW-0186">Copper</keyword>
<feature type="modified residue" description="2',4',5'-topaquinone" evidence="9">
    <location>
        <position position="549"/>
    </location>
</feature>
<evidence type="ECO:0000313" key="16">
    <source>
        <dbReference type="Proteomes" id="UP000306102"/>
    </source>
</evidence>
<dbReference type="EMBL" id="SDRB02012646">
    <property type="protein sequence ID" value="THF97091.1"/>
    <property type="molecule type" value="Genomic_DNA"/>
</dbReference>
<feature type="domain" description="Copper amine oxidase catalytic" evidence="13">
    <location>
        <begin position="375"/>
        <end position="760"/>
    </location>
</feature>
<keyword evidence="5 9" id="KW-0801">TPQ</keyword>
<feature type="region of interest" description="Disordered" evidence="11">
    <location>
        <begin position="44"/>
        <end position="71"/>
    </location>
</feature>
<dbReference type="InterPro" id="IPR015802">
    <property type="entry name" value="Cu_amine_oxidase_N3"/>
</dbReference>
<dbReference type="Pfam" id="PF02728">
    <property type="entry name" value="Cu_amine_oxidN3"/>
    <property type="match status" value="1"/>
</dbReference>
<comment type="caution">
    <text evidence="15">The sequence shown here is derived from an EMBL/GenBank/DDBJ whole genome shotgun (WGS) entry which is preliminary data.</text>
</comment>
<dbReference type="AlphaFoldDB" id="A0A4S4D440"/>
<feature type="transmembrane region" description="Helical" evidence="12">
    <location>
        <begin position="203"/>
        <end position="225"/>
    </location>
</feature>
<dbReference type="PANTHER" id="PTHR10638:SF71">
    <property type="entry name" value="AMINE OXIDASE"/>
    <property type="match status" value="1"/>
</dbReference>
<evidence type="ECO:0000256" key="8">
    <source>
        <dbReference type="ARBA" id="ARBA00023157"/>
    </source>
</evidence>
<evidence type="ECO:0000256" key="12">
    <source>
        <dbReference type="SAM" id="Phobius"/>
    </source>
</evidence>
<comment type="cofactor">
    <cofactor evidence="1">
        <name>Cu cation</name>
        <dbReference type="ChEBI" id="CHEBI:23378"/>
    </cofactor>
</comment>
<dbReference type="GO" id="GO:0005507">
    <property type="term" value="F:copper ion binding"/>
    <property type="evidence" value="ECO:0007669"/>
    <property type="project" value="InterPro"/>
</dbReference>
<keyword evidence="8" id="KW-1015">Disulfide bond</keyword>
<evidence type="ECO:0000256" key="4">
    <source>
        <dbReference type="ARBA" id="ARBA00022723"/>
    </source>
</evidence>
<keyword evidence="4 10" id="KW-0479">Metal-binding</keyword>
<dbReference type="GO" id="GO:0008131">
    <property type="term" value="F:primary methylamine oxidase activity"/>
    <property type="evidence" value="ECO:0007669"/>
    <property type="project" value="InterPro"/>
</dbReference>
<keyword evidence="12" id="KW-0472">Membrane</keyword>
<organism evidence="15 16">
    <name type="scientific">Camellia sinensis var. sinensis</name>
    <name type="common">China tea</name>
    <dbReference type="NCBI Taxonomy" id="542762"/>
    <lineage>
        <taxon>Eukaryota</taxon>
        <taxon>Viridiplantae</taxon>
        <taxon>Streptophyta</taxon>
        <taxon>Embryophyta</taxon>
        <taxon>Tracheophyta</taxon>
        <taxon>Spermatophyta</taxon>
        <taxon>Magnoliopsida</taxon>
        <taxon>eudicotyledons</taxon>
        <taxon>Gunneridae</taxon>
        <taxon>Pentapetalae</taxon>
        <taxon>asterids</taxon>
        <taxon>Ericales</taxon>
        <taxon>Theaceae</taxon>
        <taxon>Camellia</taxon>
    </lineage>
</organism>
<evidence type="ECO:0000256" key="2">
    <source>
        <dbReference type="ARBA" id="ARBA00007983"/>
    </source>
</evidence>
<evidence type="ECO:0000259" key="14">
    <source>
        <dbReference type="Pfam" id="PF02728"/>
    </source>
</evidence>
<feature type="domain" description="Copper amine oxidase N3-terminal" evidence="14">
    <location>
        <begin position="254"/>
        <end position="350"/>
    </location>
</feature>
<evidence type="ECO:0000256" key="7">
    <source>
        <dbReference type="ARBA" id="ARBA00023008"/>
    </source>
</evidence>
<feature type="compositionally biased region" description="Polar residues" evidence="11">
    <location>
        <begin position="49"/>
        <end position="58"/>
    </location>
</feature>
<evidence type="ECO:0000259" key="13">
    <source>
        <dbReference type="Pfam" id="PF01179"/>
    </source>
</evidence>
<feature type="transmembrane region" description="Helical" evidence="12">
    <location>
        <begin position="163"/>
        <end position="182"/>
    </location>
</feature>
<sequence>MAASPSSLSSSPHCSLPLNRSISPCFHRTSLNLAFFNNDPPSPRLVSVRAQNQSSESGSGPKMASHLDGTEASSSSSAIDFLTLCHRLKTTKRKGWVTHGIESPSSGGILILSGKAGEVTVIIQTTGEVPVFVRNLRGVANGVWAKVVENAFGAYTPCATDTLVVSISNLVLMGLCLYRIWLTKKDFTVQRFRLRSNCYNYMLVLLAAYCTAEPLFRLVMGISALNLDGQTSGLAPFEVDSIVSDRVYHGHGYPMLTFEEQEAANKLPLTYAPFIASIDKRGLKLEEVVCGSFTVGWFGEERTNRVVRVMCYYLGGTVNLYMRPIEGMTVTVDLEMMKIKGYYDRLMVPVPKGEGTDYRGSKQKPPFGPSVERIAVLQSDGPSFTIDGHTVRWAKWEFHLGFDMRAGPIISLASIYDLDKDEYRRVLYRAFVSELFVPYMDLTEEWYYRTFLEYGFGLSAVPLEPFKDCPEMRCSWMVTSQAKMGLLEIYQMFSAYLSAILEMSCGATLKIQSLGQCELLKGCWNVLQVTEVRPEVTLAVRMVSTLANYDYIVDWEFKQSGSIKAVVGLSGMLEVRGLNGTHTDQIQEEVYGTLLAENTLGAYHDHFLIYHLDLDVDGEANSFVNSTLQTTRVRDNGSPRKSYWTVASKTAKTESDSRIQLGLKPSELLVVNPNKKTKVGSPVGYHLIPGLVVGSSLSDDDYAQFRGAFTKYNVWVTPYNKSEKWAGGLNREIENKGYKDIVLWYILGFHHVPVQEDFPQQSPVGLSFGRPISFGAIQSSKLNLFKMSRALLLLINDGLIQ</sequence>
<dbReference type="GO" id="GO:0048038">
    <property type="term" value="F:quinone binding"/>
    <property type="evidence" value="ECO:0007669"/>
    <property type="project" value="InterPro"/>
</dbReference>
<keyword evidence="6 10" id="KW-0560">Oxidoreductase</keyword>
<evidence type="ECO:0000313" key="15">
    <source>
        <dbReference type="EMBL" id="THF97091.1"/>
    </source>
</evidence>
<gene>
    <name evidence="15" type="ORF">TEA_001902</name>
</gene>
<comment type="subunit">
    <text evidence="3">Homodimer.</text>
</comment>
<comment type="cofactor">
    <cofactor evidence="10">
        <name>Cu cation</name>
        <dbReference type="ChEBI" id="CHEBI:23378"/>
    </cofactor>
    <text evidence="10">Contains 1 topaquinone per subunit.</text>
</comment>
<dbReference type="SUPFAM" id="SSF54416">
    <property type="entry name" value="Amine oxidase N-terminal region"/>
    <property type="match status" value="1"/>
</dbReference>
<dbReference type="InterPro" id="IPR036460">
    <property type="entry name" value="Cu_amine_oxidase_C_sf"/>
</dbReference>
<keyword evidence="16" id="KW-1185">Reference proteome</keyword>
<dbReference type="EC" id="1.4.3.-" evidence="10"/>
<evidence type="ECO:0000256" key="5">
    <source>
        <dbReference type="ARBA" id="ARBA00022772"/>
    </source>
</evidence>
<comment type="similarity">
    <text evidence="2 10">Belongs to the copper/topaquinone oxidase family.</text>
</comment>
<dbReference type="InterPro" id="IPR049948">
    <property type="entry name" value="Cu_Am_ox_TPQ-bd"/>
</dbReference>
<proteinExistence type="inferred from homology"/>
<evidence type="ECO:0000256" key="3">
    <source>
        <dbReference type="ARBA" id="ARBA00011738"/>
    </source>
</evidence>
<dbReference type="InterPro" id="IPR015798">
    <property type="entry name" value="Cu_amine_oxidase_C"/>
</dbReference>
<evidence type="ECO:0000256" key="9">
    <source>
        <dbReference type="PIRSR" id="PIRSR600269-51"/>
    </source>
</evidence>
<evidence type="ECO:0000256" key="6">
    <source>
        <dbReference type="ARBA" id="ARBA00023002"/>
    </source>
</evidence>
<comment type="PTM">
    <text evidence="9 10">Topaquinone (TPQ) is generated by copper-dependent autoxidation of a specific tyrosyl residue.</text>
</comment>
<evidence type="ECO:0000256" key="11">
    <source>
        <dbReference type="SAM" id="MobiDB-lite"/>
    </source>
</evidence>
<dbReference type="InterPro" id="IPR016182">
    <property type="entry name" value="Cu_amine_oxidase_N-reg"/>
</dbReference>
<keyword evidence="12" id="KW-1133">Transmembrane helix</keyword>
<evidence type="ECO:0000256" key="1">
    <source>
        <dbReference type="ARBA" id="ARBA00001935"/>
    </source>
</evidence>
<protein>
    <recommendedName>
        <fullName evidence="10">Amine oxidase</fullName>
        <ecNumber evidence="10">1.4.3.-</ecNumber>
    </recommendedName>
</protein>
<dbReference type="Gene3D" id="3.10.450.40">
    <property type="match status" value="1"/>
</dbReference>
<dbReference type="PANTHER" id="PTHR10638">
    <property type="entry name" value="COPPER AMINE OXIDASE"/>
    <property type="match status" value="1"/>
</dbReference>
<evidence type="ECO:0000256" key="10">
    <source>
        <dbReference type="RuleBase" id="RU000672"/>
    </source>
</evidence>
<dbReference type="PROSITE" id="PS01164">
    <property type="entry name" value="COPPER_AMINE_OXID_1"/>
    <property type="match status" value="1"/>
</dbReference>
<dbReference type="GO" id="GO:0009308">
    <property type="term" value="P:amine metabolic process"/>
    <property type="evidence" value="ECO:0007669"/>
    <property type="project" value="UniProtKB-UniRule"/>
</dbReference>
<dbReference type="STRING" id="542762.A0A4S4D440"/>
<keyword evidence="12" id="KW-0812">Transmembrane</keyword>
<dbReference type="Gene3D" id="2.70.98.20">
    <property type="entry name" value="Copper amine oxidase, catalytic domain"/>
    <property type="match status" value="1"/>
</dbReference>
<dbReference type="InterPro" id="IPR000269">
    <property type="entry name" value="Cu_amine_oxidase"/>
</dbReference>
<reference evidence="15 16" key="1">
    <citation type="journal article" date="2018" name="Proc. Natl. Acad. Sci. U.S.A.">
        <title>Draft genome sequence of Camellia sinensis var. sinensis provides insights into the evolution of the tea genome and tea quality.</title>
        <authorList>
            <person name="Wei C."/>
            <person name="Yang H."/>
            <person name="Wang S."/>
            <person name="Zhao J."/>
            <person name="Liu C."/>
            <person name="Gao L."/>
            <person name="Xia E."/>
            <person name="Lu Y."/>
            <person name="Tai Y."/>
            <person name="She G."/>
            <person name="Sun J."/>
            <person name="Cao H."/>
            <person name="Tong W."/>
            <person name="Gao Q."/>
            <person name="Li Y."/>
            <person name="Deng W."/>
            <person name="Jiang X."/>
            <person name="Wang W."/>
            <person name="Chen Q."/>
            <person name="Zhang S."/>
            <person name="Li H."/>
            <person name="Wu J."/>
            <person name="Wang P."/>
            <person name="Li P."/>
            <person name="Shi C."/>
            <person name="Zheng F."/>
            <person name="Jian J."/>
            <person name="Huang B."/>
            <person name="Shan D."/>
            <person name="Shi M."/>
            <person name="Fang C."/>
            <person name="Yue Y."/>
            <person name="Li F."/>
            <person name="Li D."/>
            <person name="Wei S."/>
            <person name="Han B."/>
            <person name="Jiang C."/>
            <person name="Yin Y."/>
            <person name="Xia T."/>
            <person name="Zhang Z."/>
            <person name="Bennetzen J.L."/>
            <person name="Zhao S."/>
            <person name="Wan X."/>
        </authorList>
    </citation>
    <scope>NUCLEOTIDE SEQUENCE [LARGE SCALE GENOMIC DNA]</scope>
    <source>
        <strain evidence="16">cv. Shuchazao</strain>
        <tissue evidence="15">Leaf</tissue>
    </source>
</reference>